<proteinExistence type="predicted"/>
<dbReference type="Pfam" id="PF13516">
    <property type="entry name" value="LRR_6"/>
    <property type="match status" value="3"/>
</dbReference>
<protein>
    <submittedName>
        <fullName evidence="3">RNI-like protein</fullName>
    </submittedName>
</protein>
<feature type="region of interest" description="Disordered" evidence="1">
    <location>
        <begin position="1"/>
        <end position="31"/>
    </location>
</feature>
<dbReference type="AlphaFoldDB" id="A0A9P4PY20"/>
<evidence type="ECO:0000259" key="2">
    <source>
        <dbReference type="PROSITE" id="PS50181"/>
    </source>
</evidence>
<keyword evidence="4" id="KW-1185">Reference proteome</keyword>
<dbReference type="SMART" id="SM00256">
    <property type="entry name" value="FBOX"/>
    <property type="match status" value="1"/>
</dbReference>
<dbReference type="EMBL" id="MU003854">
    <property type="protein sequence ID" value="KAF2717047.1"/>
    <property type="molecule type" value="Genomic_DNA"/>
</dbReference>
<dbReference type="SUPFAM" id="SSF81383">
    <property type="entry name" value="F-box domain"/>
    <property type="match status" value="1"/>
</dbReference>
<dbReference type="PROSITE" id="PS50181">
    <property type="entry name" value="FBOX"/>
    <property type="match status" value="1"/>
</dbReference>
<dbReference type="InterPro" id="IPR036047">
    <property type="entry name" value="F-box-like_dom_sf"/>
</dbReference>
<evidence type="ECO:0000256" key="1">
    <source>
        <dbReference type="SAM" id="MobiDB-lite"/>
    </source>
</evidence>
<feature type="region of interest" description="Disordered" evidence="1">
    <location>
        <begin position="684"/>
        <end position="736"/>
    </location>
</feature>
<dbReference type="PANTHER" id="PTHR13318">
    <property type="entry name" value="PARTNER OF PAIRED, ISOFORM B-RELATED"/>
    <property type="match status" value="1"/>
</dbReference>
<organism evidence="3 4">
    <name type="scientific">Polychaeton citri CBS 116435</name>
    <dbReference type="NCBI Taxonomy" id="1314669"/>
    <lineage>
        <taxon>Eukaryota</taxon>
        <taxon>Fungi</taxon>
        <taxon>Dikarya</taxon>
        <taxon>Ascomycota</taxon>
        <taxon>Pezizomycotina</taxon>
        <taxon>Dothideomycetes</taxon>
        <taxon>Dothideomycetidae</taxon>
        <taxon>Capnodiales</taxon>
        <taxon>Capnodiaceae</taxon>
        <taxon>Polychaeton</taxon>
    </lineage>
</organism>
<dbReference type="InterPro" id="IPR006553">
    <property type="entry name" value="Leu-rich_rpt_Cys-con_subtyp"/>
</dbReference>
<dbReference type="InterPro" id="IPR032675">
    <property type="entry name" value="LRR_dom_sf"/>
</dbReference>
<sequence length="736" mass="81494">MSNSSEESVLATVVASPESPQSPPFMEQPRRMKGRERFVAGLQRMSSSQSLARLGKKRARTYSGTGRGSISCVSLGSTGTQYGSSFGSSVVTQELSNGFSTAPTSTATTPGVPLSPADEHSKLRHVASLNGKSLVALPSDFHPISRHGLTSTPGIAEVDEDYFSRPIPKPTPKKKALNFWLDMPTEIKMEILSYLTPREIVQCSVVSKSWYKVCFDGQLWSILDTPDFYQEMPADALVKVITSAGPFVRDLNLRGCVQLRERWHAKGLSDVCTNLENFSLEGCRIDRTSIHNFLYHNNRLAHINLSGLAGATNAAMKIIAQNCPKLEHLNVSWCNNIDTRGLRKVAEACPNLKDLRAGEVRGWDDIEFCHQLFSRNSLERLILMNCDTLTDESLAVLMEGRDSEVDPITSRPLVQPRKLKHLDLMRCRGITDQGVRTLVNNIPEIEGLSLSKCHGIIDATLTELLPTTPLLTHLDLEELDELSNAVLQSLANAPCASRLRHLSVSYCENLGDAGMMPVLKSCTSLRSLEMDNTRISDLVLTEAAAMFRQRTPRTLIHDKPTIGLRVVAYDCQNVTWTGVREVMSRNGETFTRTRAAELPPLEKHMATASGSATSSAESLSTRAMTPRIHVVRETSYPTQIIQLKCFYTYQPTVEEHTKRCLRGDFQAAVRLERKWHDFMMAQEEAGAGGAGNRRRRRRAREAQMMHADEEDGTATPGSGVGHGRRRRARSGGCAVM</sequence>
<evidence type="ECO:0000313" key="4">
    <source>
        <dbReference type="Proteomes" id="UP000799441"/>
    </source>
</evidence>
<dbReference type="InterPro" id="IPR001810">
    <property type="entry name" value="F-box_dom"/>
</dbReference>
<dbReference type="GO" id="GO:0031146">
    <property type="term" value="P:SCF-dependent proteasomal ubiquitin-dependent protein catabolic process"/>
    <property type="evidence" value="ECO:0007669"/>
    <property type="project" value="TreeGrafter"/>
</dbReference>
<dbReference type="Proteomes" id="UP000799441">
    <property type="component" value="Unassembled WGS sequence"/>
</dbReference>
<dbReference type="Gene3D" id="3.80.10.10">
    <property type="entry name" value="Ribonuclease Inhibitor"/>
    <property type="match status" value="2"/>
</dbReference>
<comment type="caution">
    <text evidence="3">The sequence shown here is derived from an EMBL/GenBank/DDBJ whole genome shotgun (WGS) entry which is preliminary data.</text>
</comment>
<dbReference type="SUPFAM" id="SSF52047">
    <property type="entry name" value="RNI-like"/>
    <property type="match status" value="1"/>
</dbReference>
<evidence type="ECO:0000313" key="3">
    <source>
        <dbReference type="EMBL" id="KAF2717047.1"/>
    </source>
</evidence>
<name>A0A9P4PY20_9PEZI</name>
<accession>A0A9P4PY20</accession>
<dbReference type="SMART" id="SM00367">
    <property type="entry name" value="LRR_CC"/>
    <property type="match status" value="8"/>
</dbReference>
<dbReference type="GO" id="GO:0019005">
    <property type="term" value="C:SCF ubiquitin ligase complex"/>
    <property type="evidence" value="ECO:0007669"/>
    <property type="project" value="TreeGrafter"/>
</dbReference>
<gene>
    <name evidence="3" type="ORF">K431DRAFT_349893</name>
</gene>
<dbReference type="InterPro" id="IPR001611">
    <property type="entry name" value="Leu-rich_rpt"/>
</dbReference>
<dbReference type="Pfam" id="PF12937">
    <property type="entry name" value="F-box-like"/>
    <property type="match status" value="1"/>
</dbReference>
<feature type="domain" description="F-box" evidence="2">
    <location>
        <begin position="177"/>
        <end position="223"/>
    </location>
</feature>
<reference evidence="3" key="1">
    <citation type="journal article" date="2020" name="Stud. Mycol.">
        <title>101 Dothideomycetes genomes: a test case for predicting lifestyles and emergence of pathogens.</title>
        <authorList>
            <person name="Haridas S."/>
            <person name="Albert R."/>
            <person name="Binder M."/>
            <person name="Bloem J."/>
            <person name="Labutti K."/>
            <person name="Salamov A."/>
            <person name="Andreopoulos B."/>
            <person name="Baker S."/>
            <person name="Barry K."/>
            <person name="Bills G."/>
            <person name="Bluhm B."/>
            <person name="Cannon C."/>
            <person name="Castanera R."/>
            <person name="Culley D."/>
            <person name="Daum C."/>
            <person name="Ezra D."/>
            <person name="Gonzalez J."/>
            <person name="Henrissat B."/>
            <person name="Kuo A."/>
            <person name="Liang C."/>
            <person name="Lipzen A."/>
            <person name="Lutzoni F."/>
            <person name="Magnuson J."/>
            <person name="Mondo S."/>
            <person name="Nolan M."/>
            <person name="Ohm R."/>
            <person name="Pangilinan J."/>
            <person name="Park H.-J."/>
            <person name="Ramirez L."/>
            <person name="Alfaro M."/>
            <person name="Sun H."/>
            <person name="Tritt A."/>
            <person name="Yoshinaga Y."/>
            <person name="Zwiers L.-H."/>
            <person name="Turgeon B."/>
            <person name="Goodwin S."/>
            <person name="Spatafora J."/>
            <person name="Crous P."/>
            <person name="Grigoriev I."/>
        </authorList>
    </citation>
    <scope>NUCLEOTIDE SEQUENCE</scope>
    <source>
        <strain evidence="3">CBS 116435</strain>
    </source>
</reference>
<dbReference type="OrthoDB" id="550575at2759"/>